<protein>
    <submittedName>
        <fullName evidence="2">Transporter family-2 protein</fullName>
    </submittedName>
</protein>
<dbReference type="PANTHER" id="PTHR34821">
    <property type="entry name" value="INNER MEMBRANE PROTEIN YDCZ"/>
    <property type="match status" value="1"/>
</dbReference>
<feature type="transmembrane region" description="Helical" evidence="1">
    <location>
        <begin position="124"/>
        <end position="142"/>
    </location>
</feature>
<keyword evidence="1" id="KW-1133">Transmembrane helix</keyword>
<dbReference type="Pfam" id="PF04657">
    <property type="entry name" value="DMT_YdcZ"/>
    <property type="match status" value="1"/>
</dbReference>
<dbReference type="EMBL" id="JBEPMP010000001">
    <property type="protein sequence ID" value="MET3728358.1"/>
    <property type="molecule type" value="Genomic_DNA"/>
</dbReference>
<dbReference type="PANTHER" id="PTHR34821:SF2">
    <property type="entry name" value="INNER MEMBRANE PROTEIN YDCZ"/>
    <property type="match status" value="1"/>
</dbReference>
<evidence type="ECO:0000313" key="3">
    <source>
        <dbReference type="Proteomes" id="UP001549097"/>
    </source>
</evidence>
<organism evidence="2 3">
    <name type="scientific">Fictibacillus halophilus</name>
    <dbReference type="NCBI Taxonomy" id="1610490"/>
    <lineage>
        <taxon>Bacteria</taxon>
        <taxon>Bacillati</taxon>
        <taxon>Bacillota</taxon>
        <taxon>Bacilli</taxon>
        <taxon>Bacillales</taxon>
        <taxon>Fictibacillaceae</taxon>
        <taxon>Fictibacillus</taxon>
    </lineage>
</organism>
<name>A0ABV2LLN4_9BACL</name>
<dbReference type="Proteomes" id="UP001549097">
    <property type="component" value="Unassembled WGS sequence"/>
</dbReference>
<keyword evidence="1" id="KW-0472">Membrane</keyword>
<comment type="caution">
    <text evidence="2">The sequence shown here is derived from an EMBL/GenBank/DDBJ whole genome shotgun (WGS) entry which is preliminary data.</text>
</comment>
<evidence type="ECO:0000256" key="1">
    <source>
        <dbReference type="SAM" id="Phobius"/>
    </source>
</evidence>
<accession>A0ABV2LLN4</accession>
<gene>
    <name evidence="2" type="ORF">ABID52_001939</name>
</gene>
<feature type="transmembrane region" description="Helical" evidence="1">
    <location>
        <begin position="71"/>
        <end position="104"/>
    </location>
</feature>
<feature type="transmembrane region" description="Helical" evidence="1">
    <location>
        <begin position="36"/>
        <end position="59"/>
    </location>
</feature>
<dbReference type="InterPro" id="IPR006750">
    <property type="entry name" value="YdcZ"/>
</dbReference>
<sequence length="155" mass="16799">MHIIILLGSVIGGVLLSAQSSINGAFSRKSGTYEAAFLTFFSGALLLAILILFFGEGNILKVFEAPKWQLAAVWFGVGYLFLTVVAVPKIGVIATNIATVIGQLSAGMVIDHFGFFGGLSVPFTWERLLAILLMLIALRYIYIGNKKQRAETERS</sequence>
<keyword evidence="1" id="KW-0812">Transmembrane</keyword>
<keyword evidence="3" id="KW-1185">Reference proteome</keyword>
<reference evidence="2 3" key="1">
    <citation type="submission" date="2024-06" db="EMBL/GenBank/DDBJ databases">
        <title>Genomic Encyclopedia of Type Strains, Phase IV (KMG-IV): sequencing the most valuable type-strain genomes for metagenomic binning, comparative biology and taxonomic classification.</title>
        <authorList>
            <person name="Goeker M."/>
        </authorList>
    </citation>
    <scope>NUCLEOTIDE SEQUENCE [LARGE SCALE GENOMIC DNA]</scope>
    <source>
        <strain evidence="2 3">DSM 100124</strain>
    </source>
</reference>
<evidence type="ECO:0000313" key="2">
    <source>
        <dbReference type="EMBL" id="MET3728358.1"/>
    </source>
</evidence>
<proteinExistence type="predicted"/>
<dbReference type="RefSeq" id="WP_198767339.1">
    <property type="nucleotide sequence ID" value="NZ_JAEACF010000001.1"/>
</dbReference>